<name>A0ABP7TVI6_9PSEU</name>
<accession>A0ABP7TVI6</accession>
<dbReference type="Proteomes" id="UP001501747">
    <property type="component" value="Unassembled WGS sequence"/>
</dbReference>
<dbReference type="Gene3D" id="3.40.50.12580">
    <property type="match status" value="1"/>
</dbReference>
<reference evidence="2" key="1">
    <citation type="journal article" date="2019" name="Int. J. Syst. Evol. Microbiol.">
        <title>The Global Catalogue of Microorganisms (GCM) 10K type strain sequencing project: providing services to taxonomists for standard genome sequencing and annotation.</title>
        <authorList>
            <consortium name="The Broad Institute Genomics Platform"/>
            <consortium name="The Broad Institute Genome Sequencing Center for Infectious Disease"/>
            <person name="Wu L."/>
            <person name="Ma J."/>
        </authorList>
    </citation>
    <scope>NUCLEOTIDE SEQUENCE [LARGE SCALE GENOMIC DNA]</scope>
    <source>
        <strain evidence="2">JCM 17342</strain>
    </source>
</reference>
<gene>
    <name evidence="1" type="ORF">GCM10022247_65930</name>
</gene>
<comment type="caution">
    <text evidence="1">The sequence shown here is derived from an EMBL/GenBank/DDBJ whole genome shotgun (WGS) entry which is preliminary data.</text>
</comment>
<evidence type="ECO:0000313" key="2">
    <source>
        <dbReference type="Proteomes" id="UP001501747"/>
    </source>
</evidence>
<protein>
    <recommendedName>
        <fullName evidence="3">CDP-Glycerol:Poly(Glycerophosphate) glycerophosphotransferase</fullName>
    </recommendedName>
</protein>
<evidence type="ECO:0000313" key="1">
    <source>
        <dbReference type="EMBL" id="GAA4031697.1"/>
    </source>
</evidence>
<dbReference type="InterPro" id="IPR007554">
    <property type="entry name" value="Glycerophosphate_synth"/>
</dbReference>
<sequence>MRAQRTEVNVGGSPRDAARDARRWGTFGEEPTVLAVARTLTSAIRLLEALEAFLGDTRVQIVFTVNETSRFSAGAVELIKGLYSKFIAWDDVPRARYHLVITASENVDLEQLDRRVPVLVLPHGVGFHKLVPDSAGSGTRLSGLVPAHRLRDRRVWHLVTHPEQAEQLADACPETAGNTVLGGDTSYDALLAGEPMRAHYRKALRVADGQRLVMITSTWGEQSALGTWRTLPEQLLAQLPADEYRVAAVVHPNVWTWHSDWDLRRRLHNAVAGGLLLVPPTRGWHATMIASDVVVGDHGSVSLYAAALGKPLLLAAFGSEIVPGTVLEELGQVADRLDSAAGVRDQVDEALAAQEPQRFDGIAKRAFATPGSAAALLRKACYELLELAEPRMDVPLRAAADPVPEDAEVFSHEVRGSLTGSTVTLTRCPATVRGHLPDSSADEWRHLVVRWGERNVLLFDSASIIVDAEWSLPETLQRYPGCRLAAVSTVDGCEVAVRGGKRISVLGKASTAQLASVAYVALLEGALRRGELTLRLGSSESAVVLRVH</sequence>
<proteinExistence type="predicted"/>
<keyword evidence="2" id="KW-1185">Reference proteome</keyword>
<dbReference type="EMBL" id="BAABAL010000020">
    <property type="protein sequence ID" value="GAA4031697.1"/>
    <property type="molecule type" value="Genomic_DNA"/>
</dbReference>
<dbReference type="RefSeq" id="WP_344883852.1">
    <property type="nucleotide sequence ID" value="NZ_BAABAL010000020.1"/>
</dbReference>
<dbReference type="InterPro" id="IPR043148">
    <property type="entry name" value="TagF_C"/>
</dbReference>
<organism evidence="1 2">
    <name type="scientific">Allokutzneria multivorans</name>
    <dbReference type="NCBI Taxonomy" id="1142134"/>
    <lineage>
        <taxon>Bacteria</taxon>
        <taxon>Bacillati</taxon>
        <taxon>Actinomycetota</taxon>
        <taxon>Actinomycetes</taxon>
        <taxon>Pseudonocardiales</taxon>
        <taxon>Pseudonocardiaceae</taxon>
        <taxon>Allokutzneria</taxon>
    </lineage>
</organism>
<dbReference type="SUPFAM" id="SSF53756">
    <property type="entry name" value="UDP-Glycosyltransferase/glycogen phosphorylase"/>
    <property type="match status" value="1"/>
</dbReference>
<evidence type="ECO:0008006" key="3">
    <source>
        <dbReference type="Google" id="ProtNLM"/>
    </source>
</evidence>
<dbReference type="Pfam" id="PF04464">
    <property type="entry name" value="Glyphos_transf"/>
    <property type="match status" value="1"/>
</dbReference>